<keyword evidence="4" id="KW-1185">Reference proteome</keyword>
<dbReference type="PATRIC" id="fig|280871.6.peg.2062"/>
<evidence type="ECO:0000259" key="2">
    <source>
        <dbReference type="Pfam" id="PF06974"/>
    </source>
</evidence>
<dbReference type="Pfam" id="PF06974">
    <property type="entry name" value="WS_DGAT_C"/>
    <property type="match status" value="1"/>
</dbReference>
<comment type="caution">
    <text evidence="3">The sequence shown here is derived from an EMBL/GenBank/DDBJ whole genome shotgun (WGS) entry which is preliminary data.</text>
</comment>
<evidence type="ECO:0000313" key="3">
    <source>
        <dbReference type="EMBL" id="KIU17100.1"/>
    </source>
</evidence>
<evidence type="ECO:0000313" key="4">
    <source>
        <dbReference type="Proteomes" id="UP000032221"/>
    </source>
</evidence>
<accession>A0A0D1L881</accession>
<protein>
    <recommendedName>
        <fullName evidence="2">O-acyltransferase WSD1 C-terminal domain-containing protein</fullName>
    </recommendedName>
</protein>
<organism evidence="3 4">
    <name type="scientific">Mycolicibacterium llatzerense</name>
    <dbReference type="NCBI Taxonomy" id="280871"/>
    <lineage>
        <taxon>Bacteria</taxon>
        <taxon>Bacillati</taxon>
        <taxon>Actinomycetota</taxon>
        <taxon>Actinomycetes</taxon>
        <taxon>Mycobacteriales</taxon>
        <taxon>Mycobacteriaceae</taxon>
        <taxon>Mycolicibacterium</taxon>
    </lineage>
</organism>
<dbReference type="Proteomes" id="UP000032221">
    <property type="component" value="Unassembled WGS sequence"/>
</dbReference>
<feature type="region of interest" description="Disordered" evidence="1">
    <location>
        <begin position="109"/>
        <end position="134"/>
    </location>
</feature>
<proteinExistence type="predicted"/>
<dbReference type="InterPro" id="IPR009721">
    <property type="entry name" value="O-acyltransferase_WSD1_C"/>
</dbReference>
<sequence>MLNLVFKGFRAAKLEDKLPLASNLIVSNVPGPQLQLYMAGAKIEHIVPVGPLTVGMGINVTVFSYDGNVDVGIQADPDLVEDPWEILDGAKAELDRLLAASGWVAPAPKTDAPAAKQKADAAVPPGGSSSGSAE</sequence>
<name>A0A0D1L881_9MYCO</name>
<gene>
    <name evidence="3" type="ORF">TL10_09965</name>
</gene>
<dbReference type="AlphaFoldDB" id="A0A0D1L881"/>
<feature type="domain" description="O-acyltransferase WSD1 C-terminal" evidence="2">
    <location>
        <begin position="11"/>
        <end position="97"/>
    </location>
</feature>
<evidence type="ECO:0000256" key="1">
    <source>
        <dbReference type="SAM" id="MobiDB-lite"/>
    </source>
</evidence>
<dbReference type="STRING" id="280871.TL10_09965"/>
<dbReference type="EMBL" id="JXST01000011">
    <property type="protein sequence ID" value="KIU17100.1"/>
    <property type="molecule type" value="Genomic_DNA"/>
</dbReference>
<reference evidence="3 4" key="1">
    <citation type="submission" date="2015-01" db="EMBL/GenBank/DDBJ databases">
        <title>Genome sequence of Mycobacterium llatzerense and Mycobacterium immunogenum recovered from brain abscess.</title>
        <authorList>
            <person name="Greninger A.L."/>
            <person name="Langelier C."/>
            <person name="Cunningham G."/>
            <person name="Chiu C.Y."/>
            <person name="Miller S."/>
        </authorList>
    </citation>
    <scope>NUCLEOTIDE SEQUENCE [LARGE SCALE GENOMIC DNA]</scope>
    <source>
        <strain evidence="3 4">CLUC14</strain>
    </source>
</reference>